<dbReference type="AlphaFoldDB" id="A0AAP0BSU2"/>
<dbReference type="Proteomes" id="UP001418222">
    <property type="component" value="Unassembled WGS sequence"/>
</dbReference>
<accession>A0AAP0BSU2</accession>
<feature type="domain" description="Tf2-1-like SH3-like" evidence="1">
    <location>
        <begin position="69"/>
        <end position="133"/>
    </location>
</feature>
<proteinExistence type="predicted"/>
<dbReference type="PANTHER" id="PTHR46148:SF52">
    <property type="entry name" value="OS04G0603800 PROTEIN"/>
    <property type="match status" value="1"/>
</dbReference>
<organism evidence="2 3">
    <name type="scientific">Platanthera zijinensis</name>
    <dbReference type="NCBI Taxonomy" id="2320716"/>
    <lineage>
        <taxon>Eukaryota</taxon>
        <taxon>Viridiplantae</taxon>
        <taxon>Streptophyta</taxon>
        <taxon>Embryophyta</taxon>
        <taxon>Tracheophyta</taxon>
        <taxon>Spermatophyta</taxon>
        <taxon>Magnoliopsida</taxon>
        <taxon>Liliopsida</taxon>
        <taxon>Asparagales</taxon>
        <taxon>Orchidaceae</taxon>
        <taxon>Orchidoideae</taxon>
        <taxon>Orchideae</taxon>
        <taxon>Orchidinae</taxon>
        <taxon>Platanthera</taxon>
    </lineage>
</organism>
<dbReference type="Pfam" id="PF24626">
    <property type="entry name" value="SH3_Tf2-1"/>
    <property type="match status" value="1"/>
</dbReference>
<dbReference type="InterPro" id="IPR056924">
    <property type="entry name" value="SH3_Tf2-1"/>
</dbReference>
<comment type="caution">
    <text evidence="2">The sequence shown here is derived from an EMBL/GenBank/DDBJ whole genome shotgun (WGS) entry which is preliminary data.</text>
</comment>
<name>A0AAP0BSU2_9ASPA</name>
<evidence type="ECO:0000313" key="2">
    <source>
        <dbReference type="EMBL" id="KAK8949029.1"/>
    </source>
</evidence>
<dbReference type="EMBL" id="JBBWWQ010000004">
    <property type="protein sequence ID" value="KAK8949029.1"/>
    <property type="molecule type" value="Genomic_DNA"/>
</dbReference>
<sequence length="226" mass="27282">MTLFDAMYDRRCWTSLCWAECEEKSSIREAWIDKTTDRIKLIQQWMKIAQDRHAKYYDQRHWSGEFNVGEYVYLKVRPIKEVSRIKWMKKLSLRFVDPFEVLKRIGEVAYKLALPKEISGLHDVFHISYLRRAVRDSSQIISTEESPIESDLSINVKPVRIVDSKIWKLRSREIPFVKVLWMNCGRPEYTWEREHELRRNVDYAFLFDSGMFVIFEDEKFIRRGDL</sequence>
<evidence type="ECO:0000313" key="3">
    <source>
        <dbReference type="Proteomes" id="UP001418222"/>
    </source>
</evidence>
<evidence type="ECO:0000259" key="1">
    <source>
        <dbReference type="Pfam" id="PF24626"/>
    </source>
</evidence>
<reference evidence="2 3" key="1">
    <citation type="journal article" date="2022" name="Nat. Plants">
        <title>Genomes of leafy and leafless Platanthera orchids illuminate the evolution of mycoheterotrophy.</title>
        <authorList>
            <person name="Li M.H."/>
            <person name="Liu K.W."/>
            <person name="Li Z."/>
            <person name="Lu H.C."/>
            <person name="Ye Q.L."/>
            <person name="Zhang D."/>
            <person name="Wang J.Y."/>
            <person name="Li Y.F."/>
            <person name="Zhong Z.M."/>
            <person name="Liu X."/>
            <person name="Yu X."/>
            <person name="Liu D.K."/>
            <person name="Tu X.D."/>
            <person name="Liu B."/>
            <person name="Hao Y."/>
            <person name="Liao X.Y."/>
            <person name="Jiang Y.T."/>
            <person name="Sun W.H."/>
            <person name="Chen J."/>
            <person name="Chen Y.Q."/>
            <person name="Ai Y."/>
            <person name="Zhai J.W."/>
            <person name="Wu S.S."/>
            <person name="Zhou Z."/>
            <person name="Hsiao Y.Y."/>
            <person name="Wu W.L."/>
            <person name="Chen Y.Y."/>
            <person name="Lin Y.F."/>
            <person name="Hsu J.L."/>
            <person name="Li C.Y."/>
            <person name="Wang Z.W."/>
            <person name="Zhao X."/>
            <person name="Zhong W.Y."/>
            <person name="Ma X.K."/>
            <person name="Ma L."/>
            <person name="Huang J."/>
            <person name="Chen G.Z."/>
            <person name="Huang M.Z."/>
            <person name="Huang L."/>
            <person name="Peng D.H."/>
            <person name="Luo Y.B."/>
            <person name="Zou S.Q."/>
            <person name="Chen S.P."/>
            <person name="Lan S."/>
            <person name="Tsai W.C."/>
            <person name="Van de Peer Y."/>
            <person name="Liu Z.J."/>
        </authorList>
    </citation>
    <scope>NUCLEOTIDE SEQUENCE [LARGE SCALE GENOMIC DNA]</scope>
    <source>
        <strain evidence="2">Lor287</strain>
    </source>
</reference>
<gene>
    <name evidence="2" type="ORF">KSP39_PZI004935</name>
</gene>
<keyword evidence="3" id="KW-1185">Reference proteome</keyword>
<dbReference type="PANTHER" id="PTHR46148">
    <property type="entry name" value="CHROMO DOMAIN-CONTAINING PROTEIN"/>
    <property type="match status" value="1"/>
</dbReference>
<protein>
    <recommendedName>
        <fullName evidence="1">Tf2-1-like SH3-like domain-containing protein</fullName>
    </recommendedName>
</protein>